<dbReference type="Proteomes" id="UP000256899">
    <property type="component" value="Unassembled WGS sequence"/>
</dbReference>
<proteinExistence type="predicted"/>
<feature type="region of interest" description="Disordered" evidence="1">
    <location>
        <begin position="1"/>
        <end position="32"/>
    </location>
</feature>
<protein>
    <recommendedName>
        <fullName evidence="4">Phage portal protein</fullName>
    </recommendedName>
</protein>
<sequence length="443" mass="50913">MSWNKPSTWFGGKNAEQSTTETDEQTEQEVTVRESYGVTVDNEIEQGFRRISEDSERNLSPMAQERMRKVSYKLWESNQLANRIIELPLAYILAEGVKITHPEEYYQSIIDQFINNPINNFKVKLEKRFRELAIFGEQFWPLYINEFNGAVQMNTLANSKVETVIFDPDNEEQPIGVITKRDTKGNYKRYRVIINGPETLFTQRTQQIRESFADGDIYYCNINSLLVCGRGKSDLQASADFLDLYDEFLFGEAERADFMRLFLWDVTLTGADEDEVKKRAKEIQTPGPNAVRVHNENEVWKAESPNLNSEDTDKLGRLLRNHVLGGKTIPEHWFGGGGDVNRATGESMSEPTLKMLTMRQNVYQAILFDLVIYALRQHELAINGREPDFDHEIYQASIEFPEMTAKDTSKYATALQQVVVACQLMVQQGFVTEQTALKPSFIF</sequence>
<comment type="caution">
    <text evidence="2">The sequence shown here is derived from an EMBL/GenBank/DDBJ whole genome shotgun (WGS) entry which is preliminary data.</text>
</comment>
<evidence type="ECO:0008006" key="4">
    <source>
        <dbReference type="Google" id="ProtNLM"/>
    </source>
</evidence>
<dbReference type="AlphaFoldDB" id="A0A3E0U6U1"/>
<evidence type="ECO:0000313" key="3">
    <source>
        <dbReference type="Proteomes" id="UP000256899"/>
    </source>
</evidence>
<evidence type="ECO:0000313" key="2">
    <source>
        <dbReference type="EMBL" id="REL32529.1"/>
    </source>
</evidence>
<evidence type="ECO:0000256" key="1">
    <source>
        <dbReference type="SAM" id="MobiDB-lite"/>
    </source>
</evidence>
<reference evidence="3" key="1">
    <citation type="submission" date="2018-08" db="EMBL/GenBank/DDBJ databases">
        <title>Thalassotalea euphylliae genome.</title>
        <authorList>
            <person name="Summers S."/>
            <person name="Rice S.A."/>
            <person name="Freckelton M.L."/>
            <person name="Nedved B.T."/>
            <person name="Hadfield M.G."/>
        </authorList>
    </citation>
    <scope>NUCLEOTIDE SEQUENCE [LARGE SCALE GENOMIC DNA]</scope>
    <source>
        <strain evidence="3">H3</strain>
    </source>
</reference>
<gene>
    <name evidence="2" type="ORF">DXX94_18435</name>
</gene>
<dbReference type="EMBL" id="QUOT01000001">
    <property type="protein sequence ID" value="REL32529.1"/>
    <property type="molecule type" value="Genomic_DNA"/>
</dbReference>
<organism evidence="2 3">
    <name type="scientific">Thalassotalea euphylliae</name>
    <dbReference type="NCBI Taxonomy" id="1655234"/>
    <lineage>
        <taxon>Bacteria</taxon>
        <taxon>Pseudomonadati</taxon>
        <taxon>Pseudomonadota</taxon>
        <taxon>Gammaproteobacteria</taxon>
        <taxon>Alteromonadales</taxon>
        <taxon>Colwelliaceae</taxon>
        <taxon>Thalassotalea</taxon>
    </lineage>
</organism>
<accession>A0A3E0U6U1</accession>
<keyword evidence="3" id="KW-1185">Reference proteome</keyword>
<name>A0A3E0U6U1_9GAMM</name>
<dbReference type="RefSeq" id="WP_116018159.1">
    <property type="nucleotide sequence ID" value="NZ_QUOT01000001.1"/>
</dbReference>